<accession>H2BTZ1</accession>
<dbReference type="InterPro" id="IPR006035">
    <property type="entry name" value="Ureohydrolase"/>
</dbReference>
<comment type="similarity">
    <text evidence="5">Belongs to the arginase family.</text>
</comment>
<keyword evidence="2" id="KW-0378">Hydrolase</keyword>
<dbReference type="STRING" id="865937.Gilli_3198"/>
<dbReference type="GO" id="GO:0008783">
    <property type="term" value="F:agmatinase activity"/>
    <property type="evidence" value="ECO:0007669"/>
    <property type="project" value="TreeGrafter"/>
</dbReference>
<keyword evidence="4" id="KW-0464">Manganese</keyword>
<sequence>MEGFKLYNHKSIAHFISGREGEIKFGEKVSFIKDFNELEDSKARYVLFGIPEDIGIRGNLGKPGASKAWDACLKSLLNVQANQYTNPENVILLGEVDCKEFMFKAANIDLEDPNYFEKLGELVSKLDTIVSNVVERIISAGKIPVILGGGHNNAYGAIKGAFKALNKPVNILNIDAHTDLRKTDYRHSGNAFSFARKENILGKYRVFGLHQNYTPDYIFKKIIQSQNDHFRLFEHLTLKSSESIIKAFQEELDFTAQEDFGLELDCDVIKDFPSSAQSPTGFPINMVRNFIKIASEEKNIRYLHICEAAPQENQNFDVGKALSYFVIDFMQQKE</sequence>
<dbReference type="GO" id="GO:0006547">
    <property type="term" value="P:L-histidine metabolic process"/>
    <property type="evidence" value="ECO:0007669"/>
    <property type="project" value="UniProtKB-KW"/>
</dbReference>
<dbReference type="eggNOG" id="COG0010">
    <property type="taxonomic scope" value="Bacteria"/>
</dbReference>
<reference evidence="7" key="1">
    <citation type="journal article" date="2012" name="Stand. Genomic Sci.">
        <title>Genome sequence of the Antarctic rhodopsins-containing flavobacterium Gillisia limnaea type strain (R-8282(T)).</title>
        <authorList>
            <person name="Riedel T."/>
            <person name="Held B."/>
            <person name="Nolan M."/>
            <person name="Lucas S."/>
            <person name="Lapidus A."/>
            <person name="Tice H."/>
            <person name="Del Rio T.G."/>
            <person name="Cheng J.F."/>
            <person name="Han C."/>
            <person name="Tapia R."/>
            <person name="Goodwin L.A."/>
            <person name="Pitluck S."/>
            <person name="Liolios K."/>
            <person name="Mavromatis K."/>
            <person name="Pagani I."/>
            <person name="Ivanova N."/>
            <person name="Mikhailova N."/>
            <person name="Pati A."/>
            <person name="Chen A."/>
            <person name="Palaniappan K."/>
            <person name="Land M."/>
            <person name="Rohde M."/>
            <person name="Tindall B.J."/>
            <person name="Detter J.C."/>
            <person name="Goker M."/>
            <person name="Bristow J."/>
            <person name="Eisen J.A."/>
            <person name="Markowitz V."/>
            <person name="Hugenholtz P."/>
            <person name="Kyrpides N.C."/>
            <person name="Klenk H.P."/>
            <person name="Woyke T."/>
        </authorList>
    </citation>
    <scope>NUCLEOTIDE SEQUENCE [LARGE SCALE GENOMIC DNA]</scope>
    <source>
        <strain evidence="7">DSM 15749 / LMG 21470 / R-8282</strain>
    </source>
</reference>
<evidence type="ECO:0000313" key="6">
    <source>
        <dbReference type="EMBL" id="EHQ03805.1"/>
    </source>
</evidence>
<organism evidence="6 7">
    <name type="scientific">Gillisia limnaea (strain DSM 15749 / LMG 21470 / R-8282)</name>
    <dbReference type="NCBI Taxonomy" id="865937"/>
    <lineage>
        <taxon>Bacteria</taxon>
        <taxon>Pseudomonadati</taxon>
        <taxon>Bacteroidota</taxon>
        <taxon>Flavobacteriia</taxon>
        <taxon>Flavobacteriales</taxon>
        <taxon>Flavobacteriaceae</taxon>
        <taxon>Gillisia</taxon>
    </lineage>
</organism>
<dbReference type="PROSITE" id="PS51409">
    <property type="entry name" value="ARGINASE_2"/>
    <property type="match status" value="1"/>
</dbReference>
<dbReference type="OrthoDB" id="9788689at2"/>
<dbReference type="AlphaFoldDB" id="H2BTZ1"/>
<dbReference type="Pfam" id="PF00491">
    <property type="entry name" value="Arginase"/>
    <property type="match status" value="1"/>
</dbReference>
<dbReference type="SUPFAM" id="SSF52768">
    <property type="entry name" value="Arginase/deacetylase"/>
    <property type="match status" value="1"/>
</dbReference>
<dbReference type="CDD" id="cd09988">
    <property type="entry name" value="Formimidoylglutamase"/>
    <property type="match status" value="1"/>
</dbReference>
<keyword evidence="7" id="KW-1185">Reference proteome</keyword>
<evidence type="ECO:0000313" key="7">
    <source>
        <dbReference type="Proteomes" id="UP000003844"/>
    </source>
</evidence>
<evidence type="ECO:0000256" key="2">
    <source>
        <dbReference type="ARBA" id="ARBA00022801"/>
    </source>
</evidence>
<dbReference type="PANTHER" id="PTHR11358">
    <property type="entry name" value="ARGINASE/AGMATINASE"/>
    <property type="match status" value="1"/>
</dbReference>
<proteinExistence type="inferred from homology"/>
<evidence type="ECO:0000256" key="3">
    <source>
        <dbReference type="ARBA" id="ARBA00022808"/>
    </source>
</evidence>
<keyword evidence="1" id="KW-0479">Metal-binding</keyword>
<dbReference type="InterPro" id="IPR023696">
    <property type="entry name" value="Ureohydrolase_dom_sf"/>
</dbReference>
<dbReference type="GO" id="GO:0033389">
    <property type="term" value="P:putrescine biosynthetic process from arginine, via agmatine"/>
    <property type="evidence" value="ECO:0007669"/>
    <property type="project" value="TreeGrafter"/>
</dbReference>
<gene>
    <name evidence="6" type="ORF">Gilli_3198</name>
</gene>
<keyword evidence="3" id="KW-0369">Histidine metabolism</keyword>
<dbReference type="HOGENOM" id="CLU_796519_0_0_10"/>
<dbReference type="Gene3D" id="3.40.800.10">
    <property type="entry name" value="Ureohydrolase domain"/>
    <property type="match status" value="1"/>
</dbReference>
<evidence type="ECO:0000256" key="4">
    <source>
        <dbReference type="ARBA" id="ARBA00023211"/>
    </source>
</evidence>
<dbReference type="PANTHER" id="PTHR11358:SF35">
    <property type="entry name" value="FORMIMIDOYLGLUTAMASE"/>
    <property type="match status" value="1"/>
</dbReference>
<name>H2BTZ1_GILLR</name>
<protein>
    <submittedName>
        <fullName evidence="6">Arginase/agmatinase/formiminoglutamase</fullName>
    </submittedName>
</protein>
<evidence type="ECO:0000256" key="1">
    <source>
        <dbReference type="ARBA" id="ARBA00022723"/>
    </source>
</evidence>
<dbReference type="Proteomes" id="UP000003844">
    <property type="component" value="Unassembled WGS sequence"/>
</dbReference>
<dbReference type="GO" id="GO:0046872">
    <property type="term" value="F:metal ion binding"/>
    <property type="evidence" value="ECO:0007669"/>
    <property type="project" value="UniProtKB-KW"/>
</dbReference>
<evidence type="ECO:0000256" key="5">
    <source>
        <dbReference type="PROSITE-ProRule" id="PRU00742"/>
    </source>
</evidence>
<dbReference type="RefSeq" id="WP_006990111.1">
    <property type="nucleotide sequence ID" value="NZ_JH594606.1"/>
</dbReference>
<dbReference type="EMBL" id="JH594606">
    <property type="protein sequence ID" value="EHQ03805.1"/>
    <property type="molecule type" value="Genomic_DNA"/>
</dbReference>